<comment type="caution">
    <text evidence="8">The sequence shown here is derived from an EMBL/GenBank/DDBJ whole genome shotgun (WGS) entry which is preliminary data.</text>
</comment>
<keyword evidence="2" id="KW-0378">Hydrolase</keyword>
<dbReference type="InterPro" id="IPR002110">
    <property type="entry name" value="Ankyrin_rpt"/>
</dbReference>
<dbReference type="GO" id="GO:0046475">
    <property type="term" value="P:glycerophospholipid catabolic process"/>
    <property type="evidence" value="ECO:0007669"/>
    <property type="project" value="TreeGrafter"/>
</dbReference>
<dbReference type="AlphaFoldDB" id="A0AA38RFJ2"/>
<dbReference type="EMBL" id="JANBVN010000141">
    <property type="protein sequence ID" value="KAJ9138737.1"/>
    <property type="molecule type" value="Genomic_DNA"/>
</dbReference>
<evidence type="ECO:0000256" key="3">
    <source>
        <dbReference type="ARBA" id="ARBA00023043"/>
    </source>
</evidence>
<dbReference type="Pfam" id="PF03009">
    <property type="entry name" value="GDPD"/>
    <property type="match status" value="1"/>
</dbReference>
<reference evidence="8" key="1">
    <citation type="submission" date="2022-07" db="EMBL/GenBank/DDBJ databases">
        <title>Fungi with potential for degradation of polypropylene.</title>
        <authorList>
            <person name="Gostincar C."/>
        </authorList>
    </citation>
    <scope>NUCLEOTIDE SEQUENCE</scope>
    <source>
        <strain evidence="8">EXF-13287</strain>
    </source>
</reference>
<protein>
    <submittedName>
        <fullName evidence="8">GDPD-domain-containing protein</fullName>
    </submittedName>
</protein>
<dbReference type="PANTHER" id="PTHR22958">
    <property type="entry name" value="GLYCEROPHOSPHORYL DIESTER PHOSPHODIESTERASE"/>
    <property type="match status" value="1"/>
</dbReference>
<gene>
    <name evidence="8" type="ORF">NKR19_g7746</name>
</gene>
<dbReference type="GO" id="GO:0047389">
    <property type="term" value="F:glycerophosphocholine phosphodiesterase activity"/>
    <property type="evidence" value="ECO:0007669"/>
    <property type="project" value="TreeGrafter"/>
</dbReference>
<dbReference type="Gene3D" id="3.20.20.190">
    <property type="entry name" value="Phosphatidylinositol (PI) phosphodiesterase"/>
    <property type="match status" value="1"/>
</dbReference>
<feature type="domain" description="SPX" evidence="6">
    <location>
        <begin position="1"/>
        <end position="140"/>
    </location>
</feature>
<dbReference type="Pfam" id="PF25329">
    <property type="entry name" value="C2_GDE1"/>
    <property type="match status" value="1"/>
</dbReference>
<dbReference type="Proteomes" id="UP001174691">
    <property type="component" value="Unassembled WGS sequence"/>
</dbReference>
<dbReference type="CDD" id="cd14447">
    <property type="entry name" value="SPX"/>
    <property type="match status" value="1"/>
</dbReference>
<dbReference type="Pfam" id="PF12796">
    <property type="entry name" value="Ank_2"/>
    <property type="match status" value="1"/>
</dbReference>
<dbReference type="InterPro" id="IPR004331">
    <property type="entry name" value="SPX_dom"/>
</dbReference>
<dbReference type="PROSITE" id="PS50088">
    <property type="entry name" value="ANK_REPEAT"/>
    <property type="match status" value="1"/>
</dbReference>
<feature type="domain" description="GP-PDE" evidence="7">
    <location>
        <begin position="743"/>
        <end position="1075"/>
    </location>
</feature>
<dbReference type="PROSITE" id="PS50007">
    <property type="entry name" value="PIPLC_X_DOMAIN"/>
    <property type="match status" value="1"/>
</dbReference>
<evidence type="ECO:0000256" key="5">
    <source>
        <dbReference type="SAM" id="MobiDB-lite"/>
    </source>
</evidence>
<dbReference type="Gene3D" id="1.25.40.20">
    <property type="entry name" value="Ankyrin repeat-containing domain"/>
    <property type="match status" value="1"/>
</dbReference>
<evidence type="ECO:0000256" key="2">
    <source>
        <dbReference type="ARBA" id="ARBA00022801"/>
    </source>
</evidence>
<dbReference type="InterPro" id="IPR057506">
    <property type="entry name" value="C2_GPCPD1"/>
</dbReference>
<dbReference type="SUPFAM" id="SSF51695">
    <property type="entry name" value="PLC-like phosphodiesterases"/>
    <property type="match status" value="1"/>
</dbReference>
<keyword evidence="1" id="KW-0677">Repeat</keyword>
<keyword evidence="9" id="KW-1185">Reference proteome</keyword>
<dbReference type="PROSITE" id="PS51704">
    <property type="entry name" value="GP_PDE"/>
    <property type="match status" value="1"/>
</dbReference>
<evidence type="ECO:0000259" key="6">
    <source>
        <dbReference type="PROSITE" id="PS51382"/>
    </source>
</evidence>
<dbReference type="SUPFAM" id="SSF48403">
    <property type="entry name" value="Ankyrin repeat"/>
    <property type="match status" value="1"/>
</dbReference>
<dbReference type="InterPro" id="IPR017946">
    <property type="entry name" value="PLC-like_Pdiesterase_TIM-brl"/>
</dbReference>
<dbReference type="InterPro" id="IPR030395">
    <property type="entry name" value="GP_PDE_dom"/>
</dbReference>
<evidence type="ECO:0000256" key="1">
    <source>
        <dbReference type="ARBA" id="ARBA00022737"/>
    </source>
</evidence>
<dbReference type="InterPro" id="IPR051578">
    <property type="entry name" value="GDPD"/>
</dbReference>
<evidence type="ECO:0000259" key="7">
    <source>
        <dbReference type="PROSITE" id="PS51704"/>
    </source>
</evidence>
<proteinExistence type="predicted"/>
<evidence type="ECO:0000313" key="8">
    <source>
        <dbReference type="EMBL" id="KAJ9138737.1"/>
    </source>
</evidence>
<accession>A0AA38RFJ2</accession>
<dbReference type="InterPro" id="IPR036770">
    <property type="entry name" value="Ankyrin_rpt-contain_sf"/>
</dbReference>
<evidence type="ECO:0000256" key="4">
    <source>
        <dbReference type="PROSITE-ProRule" id="PRU00023"/>
    </source>
</evidence>
<dbReference type="PROSITE" id="PS51382">
    <property type="entry name" value="SPX"/>
    <property type="match status" value="1"/>
</dbReference>
<dbReference type="Pfam" id="PF03105">
    <property type="entry name" value="SPX"/>
    <property type="match status" value="1"/>
</dbReference>
<feature type="repeat" description="ANK" evidence="4">
    <location>
        <begin position="492"/>
        <end position="524"/>
    </location>
</feature>
<dbReference type="PANTHER" id="PTHR22958:SF1">
    <property type="entry name" value="GLYCEROPHOSPHOCHOLINE PHOSPHODIESTERASE GPCPD1"/>
    <property type="match status" value="1"/>
</dbReference>
<evidence type="ECO:0000313" key="9">
    <source>
        <dbReference type="Proteomes" id="UP001174691"/>
    </source>
</evidence>
<feature type="region of interest" description="Disordered" evidence="5">
    <location>
        <begin position="830"/>
        <end position="858"/>
    </location>
</feature>
<organism evidence="8 9">
    <name type="scientific">Coniochaeta hoffmannii</name>
    <dbReference type="NCBI Taxonomy" id="91930"/>
    <lineage>
        <taxon>Eukaryota</taxon>
        <taxon>Fungi</taxon>
        <taxon>Dikarya</taxon>
        <taxon>Ascomycota</taxon>
        <taxon>Pezizomycotina</taxon>
        <taxon>Sordariomycetes</taxon>
        <taxon>Sordariomycetidae</taxon>
        <taxon>Coniochaetales</taxon>
        <taxon>Coniochaetaceae</taxon>
        <taxon>Coniochaeta</taxon>
    </lineage>
</organism>
<keyword evidence="3 4" id="KW-0040">ANK repeat</keyword>
<name>A0AA38RFJ2_9PEZI</name>
<sequence length="1082" mass="120845">MRFGHNFHRNVIPEWHRHYVDYNLLKRLVEPPLDGLKVYEELQATFRRLESFIMLRFKIVDTADEELCSLFDLDFDSSRIQDAGQICPFELTVLLEAFHEFQQDLKNLHWFQRVNTEAVERILGKLERRQQTVAPSYLNIRAQWRDLRTRWDRDLPRRLHRYGSLIGDANGGLREHRRATGRSLFLERAFSGWNKWYADQVIQAIQSGNFKFVVKAFDPETTRFDVSPDELSDLFPEVLQYAAMVRPVQASALLVLDRYLLSEHHVLKWAILAMGRRQKMDSSKERFPHRQHHAAADFHPLRDFMEACTKEQLESQLAEEDSFGRLPVHYAAMYGATGYGDLSIEMFLPGDCEIQIDGSTDASDDSDESQEFGIESLAWKDIEGLTPIDFAAMADHAETLADVATLISLPVPGWVRRIAQDVVPFALLIAAKKSYQLLTQLKGMGAHGSTNSALVALAQAGHIGRAPFLSAPELCPDRLIRARGEFEVADRRGWTALFHACALGQYEIVKRLLELGCSQTRTDDLGWTAQEYAILNGHLAVAGLFEPSDLSNWTDGPARVHGKSVKHPKVHCAEGERVIVATLGSERTNDAVAEVDLPCWSSPYSPGIYDGFSYSLEVSAPGTTEQPKVVRLPILDDQINDPFVFPIPATTEPQLVFRVIRLGAGSDSHGVLVGSGTALLEGNTKQFGAGRQSLIREQTIPILDKDTMGAVGTVTFTFMVANHFPHLQTPRDVHLARKVADPPALIGHRGLGMNLKTHEYLQIGENTVESFLSAAKLGASFVEFDFQVTKDKQAVIFHDFSLSQSGTDVPVHDVTLDQFMYAGNIQSPYGNPLSGLGPTHARDEPGARRKRKRSRSVGGHFEAGAIQIRDRMKHTADYELKGFKPNTRGDFIQDSFATLKELLIQVPEHVGFDIEIKYPRLHEATDAGVAPVAIELNTFVDVALSTLHQHAGSRRPIILSSFTPEVCILLSLKQKAYPVFFITNAGKAPMIDFERRAASVQVAARFARRWNLAGVVFSCEALLLAPRLVRYVKNRGLVCASYGTPNNVPENVRKQVEAGVDVIIADRVRLVAETLAGEPVLN</sequence>